<keyword evidence="4" id="KW-0808">Transferase</keyword>
<dbReference type="Gene3D" id="3.40.50.2300">
    <property type="match status" value="1"/>
</dbReference>
<evidence type="ECO:0000256" key="1">
    <source>
        <dbReference type="ARBA" id="ARBA00000085"/>
    </source>
</evidence>
<dbReference type="Gene3D" id="3.30.450.40">
    <property type="match status" value="1"/>
</dbReference>
<dbReference type="STRING" id="90262.A0A1X2I530"/>
<feature type="compositionally biased region" description="Low complexity" evidence="11">
    <location>
        <begin position="2101"/>
        <end position="2119"/>
    </location>
</feature>
<evidence type="ECO:0000256" key="6">
    <source>
        <dbReference type="ARBA" id="ARBA00022777"/>
    </source>
</evidence>
<dbReference type="PANTHER" id="PTHR45339">
    <property type="entry name" value="HYBRID SIGNAL TRANSDUCTION HISTIDINE KINASE J"/>
    <property type="match status" value="1"/>
</dbReference>
<dbReference type="Pfam" id="PF00072">
    <property type="entry name" value="Response_reg"/>
    <property type="match status" value="1"/>
</dbReference>
<evidence type="ECO:0000256" key="4">
    <source>
        <dbReference type="ARBA" id="ARBA00022679"/>
    </source>
</evidence>
<dbReference type="InterPro" id="IPR003018">
    <property type="entry name" value="GAF"/>
</dbReference>
<feature type="region of interest" description="Disordered" evidence="11">
    <location>
        <begin position="2270"/>
        <end position="2297"/>
    </location>
</feature>
<dbReference type="InterPro" id="IPR027417">
    <property type="entry name" value="P-loop_NTPase"/>
</dbReference>
<dbReference type="SMART" id="SM00448">
    <property type="entry name" value="REC"/>
    <property type="match status" value="1"/>
</dbReference>
<dbReference type="PRINTS" id="PR00344">
    <property type="entry name" value="BCTRLSENSOR"/>
</dbReference>
<dbReference type="Proteomes" id="UP000193560">
    <property type="component" value="Unassembled WGS sequence"/>
</dbReference>
<dbReference type="Gene3D" id="1.10.287.130">
    <property type="match status" value="1"/>
</dbReference>
<dbReference type="SUPFAM" id="SSF55781">
    <property type="entry name" value="GAF domain-like"/>
    <property type="match status" value="1"/>
</dbReference>
<evidence type="ECO:0000256" key="2">
    <source>
        <dbReference type="ARBA" id="ARBA00012438"/>
    </source>
</evidence>
<dbReference type="CDD" id="cd00082">
    <property type="entry name" value="HisKA"/>
    <property type="match status" value="1"/>
</dbReference>
<comment type="catalytic activity">
    <reaction evidence="1">
        <text>ATP + protein L-histidine = ADP + protein N-phospho-L-histidine.</text>
        <dbReference type="EC" id="2.7.13.3"/>
    </reaction>
</comment>
<feature type="domain" description="Protein kinase" evidence="12">
    <location>
        <begin position="1"/>
        <end position="305"/>
    </location>
</feature>
<dbReference type="Pfam" id="PF13191">
    <property type="entry name" value="AAA_16"/>
    <property type="match status" value="1"/>
</dbReference>
<evidence type="ECO:0000256" key="3">
    <source>
        <dbReference type="ARBA" id="ARBA00022553"/>
    </source>
</evidence>
<feature type="coiled-coil region" evidence="10">
    <location>
        <begin position="1685"/>
        <end position="1712"/>
    </location>
</feature>
<feature type="compositionally biased region" description="Low complexity" evidence="11">
    <location>
        <begin position="2344"/>
        <end position="2353"/>
    </location>
</feature>
<feature type="region of interest" description="Disordered" evidence="11">
    <location>
        <begin position="774"/>
        <end position="806"/>
    </location>
</feature>
<dbReference type="PROSITE" id="PS50011">
    <property type="entry name" value="PROTEIN_KINASE_DOM"/>
    <property type="match status" value="1"/>
</dbReference>
<dbReference type="EC" id="2.7.13.3" evidence="2"/>
<feature type="region of interest" description="Disordered" evidence="11">
    <location>
        <begin position="2101"/>
        <end position="2135"/>
    </location>
</feature>
<keyword evidence="3 9" id="KW-0597">Phosphoprotein</keyword>
<dbReference type="PANTHER" id="PTHR45339:SF5">
    <property type="entry name" value="HISTIDINE KINASE"/>
    <property type="match status" value="1"/>
</dbReference>
<dbReference type="InterPro" id="IPR005467">
    <property type="entry name" value="His_kinase_dom"/>
</dbReference>
<gene>
    <name evidence="15" type="ORF">BCR42DRAFT_358788</name>
</gene>
<dbReference type="Gene3D" id="3.30.565.10">
    <property type="entry name" value="Histidine kinase-like ATPase, C-terminal domain"/>
    <property type="match status" value="1"/>
</dbReference>
<dbReference type="EMBL" id="MCGE01000027">
    <property type="protein sequence ID" value="ORZ09535.1"/>
    <property type="molecule type" value="Genomic_DNA"/>
</dbReference>
<feature type="compositionally biased region" description="Polar residues" evidence="11">
    <location>
        <begin position="2357"/>
        <end position="2367"/>
    </location>
</feature>
<feature type="region of interest" description="Disordered" evidence="11">
    <location>
        <begin position="1460"/>
        <end position="1480"/>
    </location>
</feature>
<dbReference type="PROSITE" id="PS50110">
    <property type="entry name" value="RESPONSE_REGULATORY"/>
    <property type="match status" value="1"/>
</dbReference>
<dbReference type="FunFam" id="1.10.287.130:FF:000002">
    <property type="entry name" value="Two-component osmosensing histidine kinase"/>
    <property type="match status" value="1"/>
</dbReference>
<dbReference type="SUPFAM" id="SSF52172">
    <property type="entry name" value="CheY-like"/>
    <property type="match status" value="1"/>
</dbReference>
<dbReference type="PROSITE" id="PS50109">
    <property type="entry name" value="HIS_KIN"/>
    <property type="match status" value="1"/>
</dbReference>
<dbReference type="SUPFAM" id="SSF56112">
    <property type="entry name" value="Protein kinase-like (PK-like)"/>
    <property type="match status" value="1"/>
</dbReference>
<feature type="domain" description="Response regulatory" evidence="14">
    <location>
        <begin position="2153"/>
        <end position="2270"/>
    </location>
</feature>
<feature type="domain" description="Histidine kinase" evidence="13">
    <location>
        <begin position="1718"/>
        <end position="1942"/>
    </location>
</feature>
<dbReference type="InterPro" id="IPR036890">
    <property type="entry name" value="HATPase_C_sf"/>
</dbReference>
<evidence type="ECO:0000256" key="7">
    <source>
        <dbReference type="ARBA" id="ARBA00022840"/>
    </source>
</evidence>
<evidence type="ECO:0000256" key="5">
    <source>
        <dbReference type="ARBA" id="ARBA00022741"/>
    </source>
</evidence>
<name>A0A1X2I530_9FUNG</name>
<evidence type="ECO:0000256" key="10">
    <source>
        <dbReference type="SAM" id="Coils"/>
    </source>
</evidence>
<sequence length="2367" mass="267102">MAMNLHTMDLAGIKITGYCLDSLSPLEKDSDNELVAFGKRIRDGLPVVAKLSYQGLRLEREYHIAQRLYKFSDASQVLSQPLEKVILPHGLIAIIFEYEGTNQLLTCQPDLSPYQDQHTEELQSAHTSSMNLSSFLDFAIQCCDCLEFIHKHQIVHGEIRLNALLWPENTKVKLWSLGSGSRSVENNLTSDNWRKSVHRHGASYFLQMLMYMSPEQTGRTTFQPDHRTDLYSIGITFYVVLTRSLPFAYNSPMEIVHNVMNRRLSAVHEIRPDLPMVLSAIIDKLTNKSPDERYTSAHGLREDLKEVKRQLDATNDPQAISPFSLCKYDIASVFTLPNQCFGRKAEVEIVTNIVRKAAYSYGRNIRNQSSSRYSNLETILTPLNTSDSAGVVEGSVNRINNGMNARGQHRRQDTNVTHWKKQTEMVAIFGDSGVGKSTLIRSIRQVAREHGYFASTKFDIRQPTPYGCILRCLSIFFKYILGESKTEVDRFSSMLKSQLGPQPLKGLPTLLMDNVPEIRAFLNEPPEASNTELRNEISSNEIKMRFHSVFLEIFQVMINFKFVTLFLEDLHQADEASIELLDSLIAARLDLLIIVTYRTNDHHSMISTLLSNDHSVVHYLELKNMDKTELMELVRTAMHRHKEIDLILLTPLVDFIIKKTKGNPFYVCQLLTTLEKKGLIYFTWEQTRWEYNLQEIEKALQYDTTNASEDINIEFLVSRLKELPFDGQRFLKWAAFIGDKFSYETVRHLMMDDDTPRDTSLGLGTDNDTVDYATSSPEKVRAKSSLPSSAPAHTSNRNTNGQSSDAINGLQSALQQGFIHAFSNDEFGFSHDRYSQAAMLLAKPEDRDKIHLKIATYFMDVPEVDAFWVADHLKAAIYLISLFDNKSKHRAILIRAGDRAYNSGAHSLAFSYYSAAKDLLAKEPWTDDVDGAYQETLHLYTRLAEISWFMGYDLTQSLLTTILNNARSAIDKAAAFRLQHRHQWADQKHQGRAYILMDCLSELGAENVSLDLSDTELQQLYQDTRCEILDMGMHNMFKLPVCEDHLIRTRLSIMEEMCIWGYWMNDTKAVMAISCSLVKRTFDQGTISPSTGVGFVFFGMAAMVLYRDYELGQKMGQIGVILCNQHGGHSECARAKHIYGAYLSIWEGHYRDAMPMFHQALKQSLLGGDRISATFSHIHMATGMLFGGEPLSDTLREAKKCMDEVDGWNKITGTSVMATTTIRTVMALQGNTHLSEEAIFDDKNFSEKDFMARASEVTTEILPIYWFYGMKLVLLMMFGFYEGAVRIGQQYAFVATERPSFRHTHWMLFNYCLAMIEWIRQDQSKDTEFRPLIMENRRQLEEWASHSKINLQMFVTMIDAELSSLSQENIRQTEQLYDKAIEEAKAGGWQLEKNVMYEFAGKYYMRNGSRHVAALLLEKAMVGYRHQGCYGKGNQLAYFLKHYVGHNDTIYYGEEQTSMSKSVETQTEPMSSSSSLPHRDSVSDFGLAEQVLQTEVSNHEATPEETLLALDVVDLASILKSSQVISSEMNFELLMKQMLQIILENSGAESGVIIIKENTSFLIMGTGSQTEGCKILKKPKLLSEQADSVVTRVTRYAIHAQESLLISDIQQDPRFSDAETCAKSVICTPITHKSAIVGCIFIEGAVGSLISRHEMVLRLLSQQIGISVTNALLFKSIQKVTYANVKMIENQKAALEEARKSKEAALHAMKLKADFLANMSHELRTPFSGFYGMISLLAETTLDGEQLDIVHTAKESCEMLLKIIDDLLNFSKLEAGKVSLDLGPLVVEEVIADTIEILSSLAARKGLELTYIIDRNVPQTIIADSSRLRQILTNLLGNAIKFTHHGGVVIRCHLEDEGFCEGDDIGLRFEVIDTGIGIKPEQQRNLFEPFSQVDGSTTRVYGGTGLGLSICLQLVRLMMGKMSVESQPDNGSNFWFLVKVQKDKRIESFEGCPSRVSQLTQNNILLATNHDHTSTMVKSLLPEFQVNRTSDIQHAVSHALQEHFKILLFDIPPKPNSFIAQQLQSVDDDPECELHIILLYGPATEGHKVAAEAINGASDRRGRMVKMAKPARRSKLLGLLEQLVEHPRHTSLAVQRLNQKQQINNSQHHSQPQQHVYSQRTPSFRGGRISSQHGNRISDYANMDELDYFKKGPVLIAEDNMVAQKLLRKQLEKMGFTVESANNGEEAVQLYQQRPVNYFTVAFFDHHMPKCDGVEATKRIRVLESSSGSHLPIIALTADVQASARTTCMDAKMTKPLIIKDLVSTLRDLNPTLNSHDSTQLSLPPSPSPPLLSPLPQQQWSSNAASMISTTVESSTTTLTDLYTDQATALYAYSDDISNKDKSSNSSTTTWTIPELTDSNRTANFES</sequence>
<feature type="compositionally biased region" description="Pro residues" evidence="11">
    <location>
        <begin position="2284"/>
        <end position="2293"/>
    </location>
</feature>
<keyword evidence="10" id="KW-0175">Coiled coil</keyword>
<accession>A0A1X2I530</accession>
<keyword evidence="8" id="KW-0902">Two-component regulatory system</keyword>
<dbReference type="Pfam" id="PF01590">
    <property type="entry name" value="GAF"/>
    <property type="match status" value="1"/>
</dbReference>
<dbReference type="InterPro" id="IPR000719">
    <property type="entry name" value="Prot_kinase_dom"/>
</dbReference>
<dbReference type="InterPro" id="IPR036097">
    <property type="entry name" value="HisK_dim/P_sf"/>
</dbReference>
<dbReference type="Pfam" id="PF00512">
    <property type="entry name" value="HisKA"/>
    <property type="match status" value="1"/>
</dbReference>
<evidence type="ECO:0000313" key="16">
    <source>
        <dbReference type="Proteomes" id="UP000193560"/>
    </source>
</evidence>
<reference evidence="15 16" key="1">
    <citation type="submission" date="2016-07" db="EMBL/GenBank/DDBJ databases">
        <title>Pervasive Adenine N6-methylation of Active Genes in Fungi.</title>
        <authorList>
            <consortium name="DOE Joint Genome Institute"/>
            <person name="Mondo S.J."/>
            <person name="Dannebaum R.O."/>
            <person name="Kuo R.C."/>
            <person name="Labutti K."/>
            <person name="Haridas S."/>
            <person name="Kuo A."/>
            <person name="Salamov A."/>
            <person name="Ahrendt S.R."/>
            <person name="Lipzen A."/>
            <person name="Sullivan W."/>
            <person name="Andreopoulos W.B."/>
            <person name="Clum A."/>
            <person name="Lindquist E."/>
            <person name="Daum C."/>
            <person name="Ramamoorthy G.K."/>
            <person name="Gryganskyi A."/>
            <person name="Culley D."/>
            <person name="Magnuson J.K."/>
            <person name="James T.Y."/>
            <person name="O'Malley M.A."/>
            <person name="Stajich J.E."/>
            <person name="Spatafora J.W."/>
            <person name="Visel A."/>
            <person name="Grigoriev I.V."/>
        </authorList>
    </citation>
    <scope>NUCLEOTIDE SEQUENCE [LARGE SCALE GENOMIC DNA]</scope>
    <source>
        <strain evidence="15 16">NRRL 1336</strain>
    </source>
</reference>
<dbReference type="InterPro" id="IPR003661">
    <property type="entry name" value="HisK_dim/P_dom"/>
</dbReference>
<dbReference type="SUPFAM" id="SSF47384">
    <property type="entry name" value="Homodimeric domain of signal transducing histidine kinase"/>
    <property type="match status" value="1"/>
</dbReference>
<dbReference type="SMART" id="SM00388">
    <property type="entry name" value="HisKA"/>
    <property type="match status" value="1"/>
</dbReference>
<keyword evidence="6" id="KW-0418">Kinase</keyword>
<dbReference type="SMART" id="SM00220">
    <property type="entry name" value="S_TKc"/>
    <property type="match status" value="1"/>
</dbReference>
<protein>
    <recommendedName>
        <fullName evidence="2">histidine kinase</fullName>
        <ecNumber evidence="2">2.7.13.3</ecNumber>
    </recommendedName>
</protein>
<keyword evidence="5" id="KW-0547">Nucleotide-binding</keyword>
<dbReference type="InterPro" id="IPR041664">
    <property type="entry name" value="AAA_16"/>
</dbReference>
<evidence type="ECO:0000259" key="12">
    <source>
        <dbReference type="PROSITE" id="PS50011"/>
    </source>
</evidence>
<feature type="compositionally biased region" description="Polar residues" evidence="11">
    <location>
        <begin position="785"/>
        <end position="806"/>
    </location>
</feature>
<organism evidence="15 16">
    <name type="scientific">Absidia repens</name>
    <dbReference type="NCBI Taxonomy" id="90262"/>
    <lineage>
        <taxon>Eukaryota</taxon>
        <taxon>Fungi</taxon>
        <taxon>Fungi incertae sedis</taxon>
        <taxon>Mucoromycota</taxon>
        <taxon>Mucoromycotina</taxon>
        <taxon>Mucoromycetes</taxon>
        <taxon>Mucorales</taxon>
        <taxon>Cunninghamellaceae</taxon>
        <taxon>Absidia</taxon>
    </lineage>
</organism>
<evidence type="ECO:0000259" key="14">
    <source>
        <dbReference type="PROSITE" id="PS50110"/>
    </source>
</evidence>
<dbReference type="GO" id="GO:0005524">
    <property type="term" value="F:ATP binding"/>
    <property type="evidence" value="ECO:0007669"/>
    <property type="project" value="UniProtKB-KW"/>
</dbReference>
<evidence type="ECO:0000259" key="13">
    <source>
        <dbReference type="PROSITE" id="PS50109"/>
    </source>
</evidence>
<proteinExistence type="predicted"/>
<dbReference type="OrthoDB" id="60033at2759"/>
<dbReference type="InterPro" id="IPR029016">
    <property type="entry name" value="GAF-like_dom_sf"/>
</dbReference>
<dbReference type="InterPro" id="IPR004358">
    <property type="entry name" value="Sig_transdc_His_kin-like_C"/>
</dbReference>
<dbReference type="Pfam" id="PF00069">
    <property type="entry name" value="Pkinase"/>
    <property type="match status" value="1"/>
</dbReference>
<dbReference type="CDD" id="cd17546">
    <property type="entry name" value="REC_hyHK_CKI1_RcsC-like"/>
    <property type="match status" value="1"/>
</dbReference>
<feature type="modified residue" description="4-aspartylphosphate" evidence="9">
    <location>
        <position position="2205"/>
    </location>
</feature>
<dbReference type="SUPFAM" id="SSF55874">
    <property type="entry name" value="ATPase domain of HSP90 chaperone/DNA topoisomerase II/histidine kinase"/>
    <property type="match status" value="1"/>
</dbReference>
<evidence type="ECO:0000256" key="8">
    <source>
        <dbReference type="ARBA" id="ARBA00023012"/>
    </source>
</evidence>
<dbReference type="Pfam" id="PF02518">
    <property type="entry name" value="HATPase_c"/>
    <property type="match status" value="1"/>
</dbReference>
<keyword evidence="7" id="KW-0067">ATP-binding</keyword>
<feature type="compositionally biased region" description="Polar residues" evidence="11">
    <location>
        <begin position="1460"/>
        <end position="1476"/>
    </location>
</feature>
<dbReference type="SUPFAM" id="SSF52540">
    <property type="entry name" value="P-loop containing nucleoside triphosphate hydrolases"/>
    <property type="match status" value="1"/>
</dbReference>
<dbReference type="SMART" id="SM00387">
    <property type="entry name" value="HATPase_c"/>
    <property type="match status" value="1"/>
</dbReference>
<dbReference type="InterPro" id="IPR011006">
    <property type="entry name" value="CheY-like_superfamily"/>
</dbReference>
<dbReference type="InterPro" id="IPR011009">
    <property type="entry name" value="Kinase-like_dom_sf"/>
</dbReference>
<dbReference type="Gene3D" id="1.10.510.10">
    <property type="entry name" value="Transferase(Phosphotransferase) domain 1"/>
    <property type="match status" value="1"/>
</dbReference>
<dbReference type="FunFam" id="3.30.565.10:FF:000010">
    <property type="entry name" value="Sensor histidine kinase RcsC"/>
    <property type="match status" value="1"/>
</dbReference>
<dbReference type="GO" id="GO:0000155">
    <property type="term" value="F:phosphorelay sensor kinase activity"/>
    <property type="evidence" value="ECO:0007669"/>
    <property type="project" value="InterPro"/>
</dbReference>
<evidence type="ECO:0000256" key="9">
    <source>
        <dbReference type="PROSITE-ProRule" id="PRU00169"/>
    </source>
</evidence>
<dbReference type="CDD" id="cd16922">
    <property type="entry name" value="HATPase_EvgS-ArcB-TorS-like"/>
    <property type="match status" value="1"/>
</dbReference>
<dbReference type="InterPro" id="IPR003594">
    <property type="entry name" value="HATPase_dom"/>
</dbReference>
<dbReference type="InterPro" id="IPR001789">
    <property type="entry name" value="Sig_transdc_resp-reg_receiver"/>
</dbReference>
<feature type="region of interest" description="Disordered" evidence="11">
    <location>
        <begin position="2337"/>
        <end position="2367"/>
    </location>
</feature>
<comment type="caution">
    <text evidence="15">The sequence shown here is derived from an EMBL/GenBank/DDBJ whole genome shotgun (WGS) entry which is preliminary data.</text>
</comment>
<evidence type="ECO:0000256" key="11">
    <source>
        <dbReference type="SAM" id="MobiDB-lite"/>
    </source>
</evidence>
<keyword evidence="16" id="KW-1185">Reference proteome</keyword>
<evidence type="ECO:0000313" key="15">
    <source>
        <dbReference type="EMBL" id="ORZ09535.1"/>
    </source>
</evidence>